<dbReference type="EMBL" id="QFQS01000001">
    <property type="protein sequence ID" value="PZQ99476.1"/>
    <property type="molecule type" value="Genomic_DNA"/>
</dbReference>
<proteinExistence type="predicted"/>
<organism evidence="3 4">
    <name type="scientific">Cereibacter sphaeroides</name>
    <name type="common">Rhodobacter sphaeroides</name>
    <dbReference type="NCBI Taxonomy" id="1063"/>
    <lineage>
        <taxon>Bacteria</taxon>
        <taxon>Pseudomonadati</taxon>
        <taxon>Pseudomonadota</taxon>
        <taxon>Alphaproteobacteria</taxon>
        <taxon>Rhodobacterales</taxon>
        <taxon>Paracoccaceae</taxon>
        <taxon>Cereibacter</taxon>
    </lineage>
</organism>
<sequence>MKLLSKTALLLVAALALTAPVARAETKGEVDAATQAKITAELTAQGYEVRKIGTEDGRIEVYAIKDGKTAELYLDENLKIIPSTD</sequence>
<dbReference type="AlphaFoldDB" id="A0A2W5SC69"/>
<feature type="domain" description="PepSY" evidence="2">
    <location>
        <begin position="9"/>
        <end position="76"/>
    </location>
</feature>
<dbReference type="InterPro" id="IPR025711">
    <property type="entry name" value="PepSY"/>
</dbReference>
<accession>A0A2W5SC69</accession>
<evidence type="ECO:0000256" key="1">
    <source>
        <dbReference type="SAM" id="SignalP"/>
    </source>
</evidence>
<gene>
    <name evidence="3" type="ORF">DI533_02050</name>
</gene>
<dbReference type="Pfam" id="PF13670">
    <property type="entry name" value="PepSY_2"/>
    <property type="match status" value="1"/>
</dbReference>
<keyword evidence="1" id="KW-0732">Signal</keyword>
<protein>
    <submittedName>
        <fullName evidence="3">PepSY domain-containing protein</fullName>
    </submittedName>
</protein>
<comment type="caution">
    <text evidence="3">The sequence shown here is derived from an EMBL/GenBank/DDBJ whole genome shotgun (WGS) entry which is preliminary data.</text>
</comment>
<evidence type="ECO:0000313" key="4">
    <source>
        <dbReference type="Proteomes" id="UP000248975"/>
    </source>
</evidence>
<dbReference type="Proteomes" id="UP000248975">
    <property type="component" value="Unassembled WGS sequence"/>
</dbReference>
<evidence type="ECO:0000313" key="3">
    <source>
        <dbReference type="EMBL" id="PZQ99476.1"/>
    </source>
</evidence>
<reference evidence="3 4" key="1">
    <citation type="submission" date="2017-08" db="EMBL/GenBank/DDBJ databases">
        <title>Infants hospitalized years apart are colonized by the same room-sourced microbial strains.</title>
        <authorList>
            <person name="Brooks B."/>
            <person name="Olm M.R."/>
            <person name="Firek B.A."/>
            <person name="Baker R."/>
            <person name="Thomas B.C."/>
            <person name="Morowitz M.J."/>
            <person name="Banfield J.F."/>
        </authorList>
    </citation>
    <scope>NUCLEOTIDE SEQUENCE [LARGE SCALE GENOMIC DNA]</scope>
    <source>
        <strain evidence="3">S2_003_000_R2_11</strain>
    </source>
</reference>
<feature type="chain" id="PRO_5016160393" evidence="1">
    <location>
        <begin position="25"/>
        <end position="85"/>
    </location>
</feature>
<feature type="signal peptide" evidence="1">
    <location>
        <begin position="1"/>
        <end position="24"/>
    </location>
</feature>
<name>A0A2W5SC69_CERSP</name>
<evidence type="ECO:0000259" key="2">
    <source>
        <dbReference type="Pfam" id="PF13670"/>
    </source>
</evidence>